<dbReference type="Proteomes" id="UP000821865">
    <property type="component" value="Chromosome 3"/>
</dbReference>
<evidence type="ECO:0000313" key="1">
    <source>
        <dbReference type="EMBL" id="KAH7960502.1"/>
    </source>
</evidence>
<proteinExistence type="predicted"/>
<reference evidence="1" key="1">
    <citation type="submission" date="2020-05" db="EMBL/GenBank/DDBJ databases">
        <title>Large-scale comparative analyses of tick genomes elucidate their genetic diversity and vector capacities.</title>
        <authorList>
            <person name="Jia N."/>
            <person name="Wang J."/>
            <person name="Shi W."/>
            <person name="Du L."/>
            <person name="Sun Y."/>
            <person name="Zhan W."/>
            <person name="Jiang J."/>
            <person name="Wang Q."/>
            <person name="Zhang B."/>
            <person name="Ji P."/>
            <person name="Sakyi L.B."/>
            <person name="Cui X."/>
            <person name="Yuan T."/>
            <person name="Jiang B."/>
            <person name="Yang W."/>
            <person name="Lam T.T.-Y."/>
            <person name="Chang Q."/>
            <person name="Ding S."/>
            <person name="Wang X."/>
            <person name="Zhu J."/>
            <person name="Ruan X."/>
            <person name="Zhao L."/>
            <person name="Wei J."/>
            <person name="Que T."/>
            <person name="Du C."/>
            <person name="Cheng J."/>
            <person name="Dai P."/>
            <person name="Han X."/>
            <person name="Huang E."/>
            <person name="Gao Y."/>
            <person name="Liu J."/>
            <person name="Shao H."/>
            <person name="Ye R."/>
            <person name="Li L."/>
            <person name="Wei W."/>
            <person name="Wang X."/>
            <person name="Wang C."/>
            <person name="Yang T."/>
            <person name="Huo Q."/>
            <person name="Li W."/>
            <person name="Guo W."/>
            <person name="Chen H."/>
            <person name="Zhou L."/>
            <person name="Ni X."/>
            <person name="Tian J."/>
            <person name="Zhou Y."/>
            <person name="Sheng Y."/>
            <person name="Liu T."/>
            <person name="Pan Y."/>
            <person name="Xia L."/>
            <person name="Li J."/>
            <person name="Zhao F."/>
            <person name="Cao W."/>
        </authorList>
    </citation>
    <scope>NUCLEOTIDE SEQUENCE</scope>
    <source>
        <strain evidence="1">Dsil-2018</strain>
    </source>
</reference>
<sequence>MKQLKLELLAGAYDAFEASPLRLFRMLAVSTCAAVHRMRLPLINQAIDMNGARRGSERPSKLRQEVNGCTSAAARGELAVFEPGGQQFRAPGVNEARGPARRDVRGKVRRIAESNEDEGVRGSQGSCFQCSRRWLTRVPPVPELLHLSCAEQRSSGTDVAVLDAVLTCDRRICAPRSCWTRRSLDAAVAAPECAEPENHAGRGMNVSSSQSARARVNPQCRDDRSAHLKENATAVIPKQVSHTQWSARADATRALVAGSKEVKAALMELSEDHDERAETKHEANSLLKAMTMLETALMTEFWDRVAQSLNATSKAI</sequence>
<organism evidence="1 2">
    <name type="scientific">Dermacentor silvarum</name>
    <name type="common">Tick</name>
    <dbReference type="NCBI Taxonomy" id="543639"/>
    <lineage>
        <taxon>Eukaryota</taxon>
        <taxon>Metazoa</taxon>
        <taxon>Ecdysozoa</taxon>
        <taxon>Arthropoda</taxon>
        <taxon>Chelicerata</taxon>
        <taxon>Arachnida</taxon>
        <taxon>Acari</taxon>
        <taxon>Parasitiformes</taxon>
        <taxon>Ixodida</taxon>
        <taxon>Ixodoidea</taxon>
        <taxon>Ixodidae</taxon>
        <taxon>Rhipicephalinae</taxon>
        <taxon>Dermacentor</taxon>
    </lineage>
</organism>
<evidence type="ECO:0000313" key="2">
    <source>
        <dbReference type="Proteomes" id="UP000821865"/>
    </source>
</evidence>
<gene>
    <name evidence="1" type="ORF">HPB49_020541</name>
</gene>
<name>A0ACB8D7V7_DERSI</name>
<accession>A0ACB8D7V7</accession>
<protein>
    <submittedName>
        <fullName evidence="1">Uncharacterized protein</fullName>
    </submittedName>
</protein>
<comment type="caution">
    <text evidence="1">The sequence shown here is derived from an EMBL/GenBank/DDBJ whole genome shotgun (WGS) entry which is preliminary data.</text>
</comment>
<keyword evidence="2" id="KW-1185">Reference proteome</keyword>
<dbReference type="EMBL" id="CM023472">
    <property type="protein sequence ID" value="KAH7960502.1"/>
    <property type="molecule type" value="Genomic_DNA"/>
</dbReference>